<sequence>MGCFQSKSAASKAKAERLAKAPHFKSSPTYYGEPVKRFEYERSKPAGPKPTYGNPISRREHARTESAEWEAYPGEFLQTGRCTGWKPGSKRPVSRLPAGVVSCRPLGGDGGEGKGTRGEEVVMVVEEMGDVVVEEVSGGEEKVEVVEEVKAGGGDEDGREEEGEESEREWMSIEWRSEEDEDEEEDESSEQEERRWRMLAGRFEVR</sequence>
<name>A0ABR0SRP5_9HYPO</name>
<feature type="compositionally biased region" description="Basic and acidic residues" evidence="1">
    <location>
        <begin position="57"/>
        <end position="66"/>
    </location>
</feature>
<feature type="region of interest" description="Disordered" evidence="1">
    <location>
        <begin position="80"/>
        <end position="117"/>
    </location>
</feature>
<evidence type="ECO:0000256" key="1">
    <source>
        <dbReference type="SAM" id="MobiDB-lite"/>
    </source>
</evidence>
<feature type="compositionally biased region" description="Acidic residues" evidence="1">
    <location>
        <begin position="177"/>
        <end position="190"/>
    </location>
</feature>
<reference evidence="2 3" key="1">
    <citation type="submission" date="2024-01" db="EMBL/GenBank/DDBJ databases">
        <title>Complete genome of Cladobotryum mycophilum ATHUM6906.</title>
        <authorList>
            <person name="Christinaki A.C."/>
            <person name="Myridakis A.I."/>
            <person name="Kouvelis V.N."/>
        </authorList>
    </citation>
    <scope>NUCLEOTIDE SEQUENCE [LARGE SCALE GENOMIC DNA]</scope>
    <source>
        <strain evidence="2 3">ATHUM6906</strain>
    </source>
</reference>
<keyword evidence="3" id="KW-1185">Reference proteome</keyword>
<feature type="region of interest" description="Disordered" evidence="1">
    <location>
        <begin position="149"/>
        <end position="194"/>
    </location>
</feature>
<feature type="compositionally biased region" description="Basic and acidic residues" evidence="1">
    <location>
        <begin position="34"/>
        <end position="44"/>
    </location>
</feature>
<gene>
    <name evidence="2" type="ORF">PT974_03225</name>
</gene>
<feature type="compositionally biased region" description="Low complexity" evidence="1">
    <location>
        <begin position="1"/>
        <end position="12"/>
    </location>
</feature>
<accession>A0ABR0SRP5</accession>
<feature type="region of interest" description="Disordered" evidence="1">
    <location>
        <begin position="1"/>
        <end position="66"/>
    </location>
</feature>
<protein>
    <submittedName>
        <fullName evidence="2">Uncharacterized protein</fullName>
    </submittedName>
</protein>
<dbReference type="EMBL" id="JAVFKD010000004">
    <property type="protein sequence ID" value="KAK5994839.1"/>
    <property type="molecule type" value="Genomic_DNA"/>
</dbReference>
<comment type="caution">
    <text evidence="2">The sequence shown here is derived from an EMBL/GenBank/DDBJ whole genome shotgun (WGS) entry which is preliminary data.</text>
</comment>
<feature type="compositionally biased region" description="Acidic residues" evidence="1">
    <location>
        <begin position="154"/>
        <end position="167"/>
    </location>
</feature>
<organism evidence="2 3">
    <name type="scientific">Cladobotryum mycophilum</name>
    <dbReference type="NCBI Taxonomy" id="491253"/>
    <lineage>
        <taxon>Eukaryota</taxon>
        <taxon>Fungi</taxon>
        <taxon>Dikarya</taxon>
        <taxon>Ascomycota</taxon>
        <taxon>Pezizomycotina</taxon>
        <taxon>Sordariomycetes</taxon>
        <taxon>Hypocreomycetidae</taxon>
        <taxon>Hypocreales</taxon>
        <taxon>Hypocreaceae</taxon>
        <taxon>Cladobotryum</taxon>
    </lineage>
</organism>
<proteinExistence type="predicted"/>
<dbReference type="Proteomes" id="UP001338125">
    <property type="component" value="Unassembled WGS sequence"/>
</dbReference>
<evidence type="ECO:0000313" key="2">
    <source>
        <dbReference type="EMBL" id="KAK5994839.1"/>
    </source>
</evidence>
<evidence type="ECO:0000313" key="3">
    <source>
        <dbReference type="Proteomes" id="UP001338125"/>
    </source>
</evidence>